<dbReference type="Proteomes" id="UP000092462">
    <property type="component" value="Unassembled WGS sequence"/>
</dbReference>
<name>A0A1B0CZB4_PHLPP</name>
<dbReference type="GO" id="GO:0071897">
    <property type="term" value="P:DNA biosynthetic process"/>
    <property type="evidence" value="ECO:0007669"/>
    <property type="project" value="UniProtKB-ARBA"/>
</dbReference>
<dbReference type="EMBL" id="AJVK01002237">
    <property type="status" value="NOT_ANNOTATED_CDS"/>
    <property type="molecule type" value="Genomic_DNA"/>
</dbReference>
<reference evidence="1" key="1">
    <citation type="submission" date="2022-08" db="UniProtKB">
        <authorList>
            <consortium name="EnsemblMetazoa"/>
        </authorList>
    </citation>
    <scope>IDENTIFICATION</scope>
    <source>
        <strain evidence="1">Israel</strain>
    </source>
</reference>
<dbReference type="PANTHER" id="PTHR19446">
    <property type="entry name" value="REVERSE TRANSCRIPTASES"/>
    <property type="match status" value="1"/>
</dbReference>
<dbReference type="PROSITE" id="PS50878">
    <property type="entry name" value="RT_POL"/>
    <property type="match status" value="1"/>
</dbReference>
<accession>A0A1B0CZB4</accession>
<dbReference type="InterPro" id="IPR000477">
    <property type="entry name" value="RT_dom"/>
</dbReference>
<dbReference type="EMBL" id="AJVK01002236">
    <property type="status" value="NOT_ANNOTATED_CDS"/>
    <property type="molecule type" value="Genomic_DNA"/>
</dbReference>
<dbReference type="EnsemblMetazoa" id="PPAI000436-RA">
    <property type="protein sequence ID" value="PPAI000436-PA"/>
    <property type="gene ID" value="PPAI000436"/>
</dbReference>
<dbReference type="CDD" id="cd00167">
    <property type="entry name" value="SANT"/>
    <property type="match status" value="1"/>
</dbReference>
<dbReference type="InterPro" id="IPR001005">
    <property type="entry name" value="SANT/Myb"/>
</dbReference>
<dbReference type="SUPFAM" id="SSF56672">
    <property type="entry name" value="DNA/RNA polymerases"/>
    <property type="match status" value="1"/>
</dbReference>
<proteinExistence type="predicted"/>
<protein>
    <recommendedName>
        <fullName evidence="3">Reverse transcriptase domain-containing protein</fullName>
    </recommendedName>
</protein>
<dbReference type="Pfam" id="PF00078">
    <property type="entry name" value="RVT_1"/>
    <property type="match status" value="1"/>
</dbReference>
<dbReference type="CDD" id="cd01650">
    <property type="entry name" value="RT_nLTR_like"/>
    <property type="match status" value="1"/>
</dbReference>
<evidence type="ECO:0008006" key="3">
    <source>
        <dbReference type="Google" id="ProtNLM"/>
    </source>
</evidence>
<dbReference type="InterPro" id="IPR013087">
    <property type="entry name" value="Znf_C2H2_type"/>
</dbReference>
<dbReference type="VEuPathDB" id="VectorBase:PPAI000436"/>
<evidence type="ECO:0000313" key="2">
    <source>
        <dbReference type="Proteomes" id="UP000092462"/>
    </source>
</evidence>
<sequence length="863" mass="96245">MISVAKTAGCGHSRVLLPRMDRAGETLVRGWHPLASYYHAPNDEQGNASDEGGHGLAPPGNRSEASNNNPAFLQEYETRLPFRERSCPVCLLTGGGNFMSLTLGEEIRHVREYHTSLQQIFVCSSCRKRYSNKHSAVTHVPKCPGPLSPAILETLVFECEACPMRFSTQVGLSQHQRHVHPILRNEARQRASQARVVSNSPQPQPRAYSSWTTEEIEIMFRLEVRFQGKPRIAKEMFGSGELPGRTLKQIRDKRNTTVYKRRLQVAWARVVAEVTANEGEDLARGLSNESVLPLFLDTADDVETDPQGECTTSVAIAHDNSEVVSDGVANRPLLCAPETNKTVDGNIELAVAARIVEDESRWRTEVVRDALSSPLDRLPSGVRNLVATLCARLEEAIADPPSQQIIDEIYEVVLSFFSAKIVPAQTPVIRQRSEGRRRARGRRARRQYEYARTQDLYRREPGLLAKYVRDGTQWTVEPEQHGPTVSAMEEFYRSIWDVETTINPPDMGSPDVSVPLERVLSVISPAEVERQIKKTSNKSAAGPDSITKRCISTRSDREIIRLLFNLVMVAGVQPTYWKKNRTTLIRKEGRDPARSDSYRPITIGSMLSRLYWGVLDKKLRSFSDRQKGFVSEAGCYNNVQILREVLKLSKERRGLTMVQLDVTAAFDTVPHQAIGPALRSRGLPDAVIRMVEESYSGVTTTAAHNGSHFEVPIRRGVKQGDPLSPFIFNAVLDPLLRSLEQMQGFAISGDCRVACLGFADDLVLLANSPAVAGLLLRRVEGYLGELGMKISAPKCTSFEIVPQSKSWYLRDPCMSLQTGEIIPYTDPGSSLKYLGMQVSPWDGITLAGMQNELKDCLERFAYV</sequence>
<dbReference type="Gene3D" id="3.30.160.60">
    <property type="entry name" value="Classic Zinc Finger"/>
    <property type="match status" value="1"/>
</dbReference>
<dbReference type="InterPro" id="IPR043502">
    <property type="entry name" value="DNA/RNA_pol_sf"/>
</dbReference>
<dbReference type="AlphaFoldDB" id="A0A1B0CZB4"/>
<organism evidence="1 2">
    <name type="scientific">Phlebotomus papatasi</name>
    <name type="common">Sandfly</name>
    <dbReference type="NCBI Taxonomy" id="29031"/>
    <lineage>
        <taxon>Eukaryota</taxon>
        <taxon>Metazoa</taxon>
        <taxon>Ecdysozoa</taxon>
        <taxon>Arthropoda</taxon>
        <taxon>Hexapoda</taxon>
        <taxon>Insecta</taxon>
        <taxon>Pterygota</taxon>
        <taxon>Neoptera</taxon>
        <taxon>Endopterygota</taxon>
        <taxon>Diptera</taxon>
        <taxon>Nematocera</taxon>
        <taxon>Psychodoidea</taxon>
        <taxon>Psychodidae</taxon>
        <taxon>Phlebotomus</taxon>
        <taxon>Phlebotomus</taxon>
    </lineage>
</organism>
<dbReference type="PROSITE" id="PS50157">
    <property type="entry name" value="ZINC_FINGER_C2H2_2"/>
    <property type="match status" value="1"/>
</dbReference>
<dbReference type="PROSITE" id="PS00028">
    <property type="entry name" value="ZINC_FINGER_C2H2_1"/>
    <property type="match status" value="1"/>
</dbReference>
<keyword evidence="2" id="KW-1185">Reference proteome</keyword>
<evidence type="ECO:0000313" key="1">
    <source>
        <dbReference type="EnsemblMetazoa" id="PPAI000436-PA"/>
    </source>
</evidence>